<feature type="transmembrane region" description="Helical" evidence="6">
    <location>
        <begin position="58"/>
        <end position="79"/>
    </location>
</feature>
<name>A0A7J6VPH3_THATH</name>
<feature type="domain" description="Reticulon" evidence="7">
    <location>
        <begin position="27"/>
        <end position="212"/>
    </location>
</feature>
<evidence type="ECO:0000256" key="3">
    <source>
        <dbReference type="ARBA" id="ARBA00022824"/>
    </source>
</evidence>
<comment type="caution">
    <text evidence="8">The sequence shown here is derived from an EMBL/GenBank/DDBJ whole genome shotgun (WGS) entry which is preliminary data.</text>
</comment>
<evidence type="ECO:0000256" key="4">
    <source>
        <dbReference type="ARBA" id="ARBA00022989"/>
    </source>
</evidence>
<evidence type="ECO:0000256" key="2">
    <source>
        <dbReference type="ARBA" id="ARBA00022692"/>
    </source>
</evidence>
<keyword evidence="5 6" id="KW-0472">Membrane</keyword>
<proteinExistence type="predicted"/>
<dbReference type="PANTHER" id="PTHR10994:SF154">
    <property type="entry name" value="RETICULON-LIKE PROTEIN B11"/>
    <property type="match status" value="1"/>
</dbReference>
<evidence type="ECO:0000313" key="8">
    <source>
        <dbReference type="EMBL" id="KAF5187004.1"/>
    </source>
</evidence>
<protein>
    <recommendedName>
        <fullName evidence="6">Reticulon-like protein</fullName>
    </recommendedName>
</protein>
<keyword evidence="9" id="KW-1185">Reference proteome</keyword>
<evidence type="ECO:0000256" key="5">
    <source>
        <dbReference type="ARBA" id="ARBA00023136"/>
    </source>
</evidence>
<sequence>MPKFDMRHGPGNNCRKSVHQSLGGGAVADLLLWRKPKNSGLVLLGSTSMWFLFERAGYSLLSLFSNALLLLVVIMFFWAKSATLLNRPLPPLPNLEVSDALVEKIADSAVVRINSVLMVARDITFNGDVKLFLKVASVLLQISFIGSIFNFFTLVYIGVLLSLSVPVLYEKYQDQADEKLSVAQKFISVYLKKVDEILSKIPVPQNKEKKSQ</sequence>
<evidence type="ECO:0000313" key="9">
    <source>
        <dbReference type="Proteomes" id="UP000554482"/>
    </source>
</evidence>
<reference evidence="8 9" key="1">
    <citation type="submission" date="2020-06" db="EMBL/GenBank/DDBJ databases">
        <title>Transcriptomic and genomic resources for Thalictrum thalictroides and T. hernandezii: Facilitating candidate gene discovery in an emerging model plant lineage.</title>
        <authorList>
            <person name="Arias T."/>
            <person name="Riano-Pachon D.M."/>
            <person name="Di Stilio V.S."/>
        </authorList>
    </citation>
    <scope>NUCLEOTIDE SEQUENCE [LARGE SCALE GENOMIC DNA]</scope>
    <source>
        <strain evidence="9">cv. WT478/WT964</strain>
        <tissue evidence="8">Leaves</tissue>
    </source>
</reference>
<dbReference type="PROSITE" id="PS50845">
    <property type="entry name" value="RETICULON"/>
    <property type="match status" value="1"/>
</dbReference>
<evidence type="ECO:0000256" key="1">
    <source>
        <dbReference type="ARBA" id="ARBA00004477"/>
    </source>
</evidence>
<dbReference type="Proteomes" id="UP000554482">
    <property type="component" value="Unassembled WGS sequence"/>
</dbReference>
<keyword evidence="3 6" id="KW-0256">Endoplasmic reticulum</keyword>
<keyword evidence="2 6" id="KW-0812">Transmembrane</keyword>
<keyword evidence="4 6" id="KW-1133">Transmembrane helix</keyword>
<dbReference type="InterPro" id="IPR045064">
    <property type="entry name" value="Reticulon-like"/>
</dbReference>
<evidence type="ECO:0000256" key="6">
    <source>
        <dbReference type="RuleBase" id="RU363132"/>
    </source>
</evidence>
<dbReference type="Pfam" id="PF02453">
    <property type="entry name" value="Reticulon"/>
    <property type="match status" value="1"/>
</dbReference>
<dbReference type="EMBL" id="JABWDY010028558">
    <property type="protein sequence ID" value="KAF5187004.1"/>
    <property type="molecule type" value="Genomic_DNA"/>
</dbReference>
<gene>
    <name evidence="8" type="ORF">FRX31_023407</name>
</gene>
<dbReference type="PANTHER" id="PTHR10994">
    <property type="entry name" value="RETICULON"/>
    <property type="match status" value="1"/>
</dbReference>
<comment type="subcellular location">
    <subcellularLocation>
        <location evidence="1 6">Endoplasmic reticulum membrane</location>
        <topology evidence="1 6">Multi-pass membrane protein</topology>
    </subcellularLocation>
</comment>
<dbReference type="OrthoDB" id="567788at2759"/>
<feature type="transmembrane region" description="Helical" evidence="6">
    <location>
        <begin position="138"/>
        <end position="163"/>
    </location>
</feature>
<accession>A0A7J6VPH3</accession>
<dbReference type="GO" id="GO:0005789">
    <property type="term" value="C:endoplasmic reticulum membrane"/>
    <property type="evidence" value="ECO:0007669"/>
    <property type="project" value="UniProtKB-SubCell"/>
</dbReference>
<evidence type="ECO:0000259" key="7">
    <source>
        <dbReference type="PROSITE" id="PS50845"/>
    </source>
</evidence>
<dbReference type="AlphaFoldDB" id="A0A7J6VPH3"/>
<organism evidence="8 9">
    <name type="scientific">Thalictrum thalictroides</name>
    <name type="common">Rue-anemone</name>
    <name type="synonym">Anemone thalictroides</name>
    <dbReference type="NCBI Taxonomy" id="46969"/>
    <lineage>
        <taxon>Eukaryota</taxon>
        <taxon>Viridiplantae</taxon>
        <taxon>Streptophyta</taxon>
        <taxon>Embryophyta</taxon>
        <taxon>Tracheophyta</taxon>
        <taxon>Spermatophyta</taxon>
        <taxon>Magnoliopsida</taxon>
        <taxon>Ranunculales</taxon>
        <taxon>Ranunculaceae</taxon>
        <taxon>Thalictroideae</taxon>
        <taxon>Thalictrum</taxon>
    </lineage>
</organism>
<dbReference type="GO" id="GO:0009617">
    <property type="term" value="P:response to bacterium"/>
    <property type="evidence" value="ECO:0007669"/>
    <property type="project" value="InterPro"/>
</dbReference>
<dbReference type="InterPro" id="IPR003388">
    <property type="entry name" value="Reticulon"/>
</dbReference>